<organism evidence="1 2">
    <name type="scientific">Armillaria gallica</name>
    <name type="common">Bulbous honey fungus</name>
    <name type="synonym">Armillaria bulbosa</name>
    <dbReference type="NCBI Taxonomy" id="47427"/>
    <lineage>
        <taxon>Eukaryota</taxon>
        <taxon>Fungi</taxon>
        <taxon>Dikarya</taxon>
        <taxon>Basidiomycota</taxon>
        <taxon>Agaricomycotina</taxon>
        <taxon>Agaricomycetes</taxon>
        <taxon>Agaricomycetidae</taxon>
        <taxon>Agaricales</taxon>
        <taxon>Marasmiineae</taxon>
        <taxon>Physalacriaceae</taxon>
        <taxon>Armillaria</taxon>
    </lineage>
</organism>
<protein>
    <submittedName>
        <fullName evidence="1">Uncharacterized protein</fullName>
    </submittedName>
</protein>
<accession>A0A2H3D8S3</accession>
<sequence>MLLRANFFHRRRSCGCHTLFHASLGPALYINASNPAPRLSSLPPPCPHHTDHRVSPPSSRDISLLGAYILIINPPLK</sequence>
<dbReference type="Proteomes" id="UP000217790">
    <property type="component" value="Unassembled WGS sequence"/>
</dbReference>
<gene>
    <name evidence="1" type="ORF">ARMGADRAFT_445502</name>
</gene>
<dbReference type="InParanoid" id="A0A2H3D8S3"/>
<proteinExistence type="predicted"/>
<evidence type="ECO:0000313" key="2">
    <source>
        <dbReference type="Proteomes" id="UP000217790"/>
    </source>
</evidence>
<dbReference type="AlphaFoldDB" id="A0A2H3D8S3"/>
<dbReference type="EMBL" id="KZ293676">
    <property type="protein sequence ID" value="PBK87832.1"/>
    <property type="molecule type" value="Genomic_DNA"/>
</dbReference>
<reference evidence="2" key="1">
    <citation type="journal article" date="2017" name="Nat. Ecol. Evol.">
        <title>Genome expansion and lineage-specific genetic innovations in the forest pathogenic fungi Armillaria.</title>
        <authorList>
            <person name="Sipos G."/>
            <person name="Prasanna A.N."/>
            <person name="Walter M.C."/>
            <person name="O'Connor E."/>
            <person name="Balint B."/>
            <person name="Krizsan K."/>
            <person name="Kiss B."/>
            <person name="Hess J."/>
            <person name="Varga T."/>
            <person name="Slot J."/>
            <person name="Riley R."/>
            <person name="Boka B."/>
            <person name="Rigling D."/>
            <person name="Barry K."/>
            <person name="Lee J."/>
            <person name="Mihaltcheva S."/>
            <person name="LaButti K."/>
            <person name="Lipzen A."/>
            <person name="Waldron R."/>
            <person name="Moloney N.M."/>
            <person name="Sperisen C."/>
            <person name="Kredics L."/>
            <person name="Vagvoelgyi C."/>
            <person name="Patrignani A."/>
            <person name="Fitzpatrick D."/>
            <person name="Nagy I."/>
            <person name="Doyle S."/>
            <person name="Anderson J.B."/>
            <person name="Grigoriev I.V."/>
            <person name="Gueldener U."/>
            <person name="Muensterkoetter M."/>
            <person name="Nagy L.G."/>
        </authorList>
    </citation>
    <scope>NUCLEOTIDE SEQUENCE [LARGE SCALE GENOMIC DNA]</scope>
    <source>
        <strain evidence="2">Ar21-2</strain>
    </source>
</reference>
<name>A0A2H3D8S3_ARMGA</name>
<keyword evidence="2" id="KW-1185">Reference proteome</keyword>
<evidence type="ECO:0000313" key="1">
    <source>
        <dbReference type="EMBL" id="PBK87832.1"/>
    </source>
</evidence>